<name>A0A1Q5U0F8_9EURO</name>
<evidence type="ECO:0000313" key="2">
    <source>
        <dbReference type="EMBL" id="OKP05949.1"/>
    </source>
</evidence>
<feature type="transmembrane region" description="Helical" evidence="1">
    <location>
        <begin position="43"/>
        <end position="69"/>
    </location>
</feature>
<sequence length="73" mass="8051">MQGTGMKPTEDFIEHVSPANTNDDSQAVHVPLWKSMKKWPRVIAYNLALSSAILLYGYDLVIVGTVSAMPAFQ</sequence>
<protein>
    <submittedName>
        <fullName evidence="2">Uncharacterized protein</fullName>
    </submittedName>
</protein>
<dbReference type="Proteomes" id="UP000186955">
    <property type="component" value="Unassembled WGS sequence"/>
</dbReference>
<reference evidence="2 3" key="1">
    <citation type="submission" date="2016-10" db="EMBL/GenBank/DDBJ databases">
        <title>Genome sequence of the ascomycete fungus Penicillium subrubescens.</title>
        <authorList>
            <person name="De Vries R.P."/>
            <person name="Peng M."/>
            <person name="Dilokpimol A."/>
            <person name="Hilden K."/>
            <person name="Makela M.R."/>
            <person name="Grigoriev I."/>
            <person name="Riley R."/>
            <person name="Granchi Z."/>
        </authorList>
    </citation>
    <scope>NUCLEOTIDE SEQUENCE [LARGE SCALE GENOMIC DNA]</scope>
    <source>
        <strain evidence="2 3">CBS 132785</strain>
    </source>
</reference>
<keyword evidence="1" id="KW-1133">Transmembrane helix</keyword>
<dbReference type="AlphaFoldDB" id="A0A1Q5U0F8"/>
<keyword evidence="1" id="KW-0472">Membrane</keyword>
<keyword evidence="1" id="KW-0812">Transmembrane</keyword>
<keyword evidence="3" id="KW-1185">Reference proteome</keyword>
<evidence type="ECO:0000313" key="3">
    <source>
        <dbReference type="Proteomes" id="UP000186955"/>
    </source>
</evidence>
<accession>A0A1Q5U0F8</accession>
<comment type="caution">
    <text evidence="2">The sequence shown here is derived from an EMBL/GenBank/DDBJ whole genome shotgun (WGS) entry which is preliminary data.</text>
</comment>
<gene>
    <name evidence="2" type="ORF">PENSUB_6669</name>
</gene>
<organism evidence="2 3">
    <name type="scientific">Penicillium subrubescens</name>
    <dbReference type="NCBI Taxonomy" id="1316194"/>
    <lineage>
        <taxon>Eukaryota</taxon>
        <taxon>Fungi</taxon>
        <taxon>Dikarya</taxon>
        <taxon>Ascomycota</taxon>
        <taxon>Pezizomycotina</taxon>
        <taxon>Eurotiomycetes</taxon>
        <taxon>Eurotiomycetidae</taxon>
        <taxon>Eurotiales</taxon>
        <taxon>Aspergillaceae</taxon>
        <taxon>Penicillium</taxon>
    </lineage>
</organism>
<dbReference type="EMBL" id="MNBE01000602">
    <property type="protein sequence ID" value="OKP05949.1"/>
    <property type="molecule type" value="Genomic_DNA"/>
</dbReference>
<evidence type="ECO:0000256" key="1">
    <source>
        <dbReference type="SAM" id="Phobius"/>
    </source>
</evidence>
<proteinExistence type="predicted"/>